<dbReference type="Proteomes" id="UP000292408">
    <property type="component" value="Unassembled WGS sequence"/>
</dbReference>
<sequence length="120" mass="13102">MIRPDDIPGVDEDVARTIIVAARSIAPCIDSFPDESEERKNAVAILRRVAAEAPPAGSRRVRSQRIGSAAVDYWNADTWSPEDRSLLRSLCGQSAAPNAPVGSFPEGRPIQRLWPEGRHS</sequence>
<protein>
    <submittedName>
        <fullName evidence="2">Uncharacterized protein</fullName>
    </submittedName>
</protein>
<name>A0A4Q7TFS1_9MICO</name>
<evidence type="ECO:0000313" key="3">
    <source>
        <dbReference type="Proteomes" id="UP000292408"/>
    </source>
</evidence>
<comment type="caution">
    <text evidence="2">The sequence shown here is derived from an EMBL/GenBank/DDBJ whole genome shotgun (WGS) entry which is preliminary data.</text>
</comment>
<keyword evidence="3" id="KW-1185">Reference proteome</keyword>
<evidence type="ECO:0000313" key="2">
    <source>
        <dbReference type="EMBL" id="RZT59321.1"/>
    </source>
</evidence>
<feature type="region of interest" description="Disordered" evidence="1">
    <location>
        <begin position="94"/>
        <end position="120"/>
    </location>
</feature>
<dbReference type="AlphaFoldDB" id="A0A4Q7TFS1"/>
<proteinExistence type="predicted"/>
<organism evidence="2 3">
    <name type="scientific">Microcella alkaliphila</name>
    <dbReference type="NCBI Taxonomy" id="279828"/>
    <lineage>
        <taxon>Bacteria</taxon>
        <taxon>Bacillati</taxon>
        <taxon>Actinomycetota</taxon>
        <taxon>Actinomycetes</taxon>
        <taxon>Micrococcales</taxon>
        <taxon>Microbacteriaceae</taxon>
        <taxon>Microcella</taxon>
    </lineage>
</organism>
<evidence type="ECO:0000256" key="1">
    <source>
        <dbReference type="SAM" id="MobiDB-lite"/>
    </source>
</evidence>
<accession>A0A4Q7TFS1</accession>
<gene>
    <name evidence="2" type="ORF">EV140_1926</name>
</gene>
<dbReference type="EMBL" id="SGXT01000016">
    <property type="protein sequence ID" value="RZT59321.1"/>
    <property type="molecule type" value="Genomic_DNA"/>
</dbReference>
<reference evidence="2 3" key="1">
    <citation type="journal article" date="2015" name="Stand. Genomic Sci.">
        <title>Genomic Encyclopedia of Bacterial and Archaeal Type Strains, Phase III: the genomes of soil and plant-associated and newly described type strains.</title>
        <authorList>
            <person name="Whitman W.B."/>
            <person name="Woyke T."/>
            <person name="Klenk H.P."/>
            <person name="Zhou Y."/>
            <person name="Lilburn T.G."/>
            <person name="Beck B.J."/>
            <person name="De Vos P."/>
            <person name="Vandamme P."/>
            <person name="Eisen J.A."/>
            <person name="Garrity G."/>
            <person name="Hugenholtz P."/>
            <person name="Kyrpides N.C."/>
        </authorList>
    </citation>
    <scope>NUCLEOTIDE SEQUENCE [LARGE SCALE GENOMIC DNA]</scope>
    <source>
        <strain evidence="2 3">AC4r</strain>
    </source>
</reference>